<feature type="transmembrane region" description="Helical" evidence="7">
    <location>
        <begin position="434"/>
        <end position="457"/>
    </location>
</feature>
<dbReference type="InterPro" id="IPR050250">
    <property type="entry name" value="Macrolide_Exporter_MacB"/>
</dbReference>
<feature type="transmembrane region" description="Helical" evidence="7">
    <location>
        <begin position="477"/>
        <end position="499"/>
    </location>
</feature>
<feature type="transmembrane region" description="Helical" evidence="7">
    <location>
        <begin position="15"/>
        <end position="37"/>
    </location>
</feature>
<keyword evidence="3 7" id="KW-0812">Transmembrane</keyword>
<feature type="domain" description="ABC3 transporter permease C-terminal" evidence="8">
    <location>
        <begin position="935"/>
        <end position="1056"/>
    </location>
</feature>
<feature type="transmembrane region" description="Helical" evidence="7">
    <location>
        <begin position="389"/>
        <end position="413"/>
    </location>
</feature>
<protein>
    <submittedName>
        <fullName evidence="9">FtsX-like permease family protein</fullName>
    </submittedName>
</protein>
<evidence type="ECO:0000256" key="4">
    <source>
        <dbReference type="ARBA" id="ARBA00022989"/>
    </source>
</evidence>
<dbReference type="PANTHER" id="PTHR30572:SF4">
    <property type="entry name" value="ABC TRANSPORTER PERMEASE YTRF"/>
    <property type="match status" value="1"/>
</dbReference>
<feature type="transmembrane region" description="Helical" evidence="7">
    <location>
        <begin position="299"/>
        <end position="321"/>
    </location>
</feature>
<gene>
    <name evidence="9" type="ORF">ACFQDO_14640</name>
</gene>
<name>A0ABW1JG78_9ACTN</name>
<feature type="transmembrane region" description="Helical" evidence="7">
    <location>
        <begin position="342"/>
        <end position="369"/>
    </location>
</feature>
<keyword evidence="4 7" id="KW-1133">Transmembrane helix</keyword>
<reference evidence="10" key="1">
    <citation type="journal article" date="2019" name="Int. J. Syst. Evol. Microbiol.">
        <title>The Global Catalogue of Microorganisms (GCM) 10K type strain sequencing project: providing services to taxonomists for standard genome sequencing and annotation.</title>
        <authorList>
            <consortium name="The Broad Institute Genomics Platform"/>
            <consortium name="The Broad Institute Genome Sequencing Center for Infectious Disease"/>
            <person name="Wu L."/>
            <person name="Ma J."/>
        </authorList>
    </citation>
    <scope>NUCLEOTIDE SEQUENCE [LARGE SCALE GENOMIC DNA]</scope>
    <source>
        <strain evidence="10">KACC 14249</strain>
    </source>
</reference>
<sequence>MLTLVARRAVVQRRLLLGVVALVTAGATLLGVCALLLTATQDRAFTRGMQRTDPADLEVTAFLVSVAGEDARTARQDAQVVITSALAPLATTTTSNAVSTLRQLDSPGKRAYLGSRDDLADQARLTSGRWPAAASGPAAEAVVPDTTARLLRLTVGQHVTLGRETGPTDVRRPVTVVVVGTFQPRSQAGWARDPLAGKGYDAAYNDGRVSGPAYGPFMVTADALLTSGSTVDTMQVTAHPVVGSTSEAALSTVATSVDTADDRLTAVLDGRARISRIASDLPQTLADTRAQQAATRSTVLVVVLLGSTLAAAALVLAGRLLAVFRADERALLLSLGLDRRQLVLAASAEALLLGGLAAVLAVPASALLHSALTRLPAMADAGLAQPPTVTIDLVLTVLVGAVLLAGSLVVPALRAASTPATAAAATTTTTGARGHLALAAASGLDLLLLALAAAGWWQLRSQPPGPASSGDVVRTVAPVLFVVALALVAVRLVPLLFSLTTRPARRSRRLLAPLAAYEAARRPHPVTASVLLAVAAAAGTFALSLGATWERSQVDQAAVQVGTDLTVALAAPPTSGDAAAVTRASGGVVSAVTARPVALGQFLGDRASAPQLVAIDARHAGSLLRGRLDGGRSWQQVGDLLAPPDQVVGVPLPAGGSGLTLSGTAPEHAVVTAAPTLVLQDASGLRTTVETDPVPLDGRRHAPHWRSPIGADQQVVAMRLTLAGDPSSPLPDDAGTGEIMVALRVPGTAKSPAPPSRWTAASLAEQPAEAEAATASVADDGGTTVIRASTRISLAALAYVETDLLASALEAPAAVPVAVSRLLADSVGTKVGGSFTATVSGVDVPVVVLAIVPTVPSAPGQLAVLADADTLSRTLIGAGQLEPVADAWWVGDPKPGAASAVRALGLGEVTTRDERADQLARGPLRVSVSAALVTLVVAAVLLLLAGTALLLTADLETRAVELARLRALGLTRRQVRGLLVGQHGAVLTLLVVLGALVGAVASYALGPSLVRSDLGGAPLQPVLPQWPWPAEAALVAGLVLGCVSVAAGVALVQVRRSDTAHLRTGDA</sequence>
<dbReference type="PANTHER" id="PTHR30572">
    <property type="entry name" value="MEMBRANE COMPONENT OF TRANSPORTER-RELATED"/>
    <property type="match status" value="1"/>
</dbReference>
<comment type="subcellular location">
    <subcellularLocation>
        <location evidence="1">Cell membrane</location>
        <topology evidence="1">Multi-pass membrane protein</topology>
    </subcellularLocation>
</comment>
<proteinExistence type="inferred from homology"/>
<comment type="caution">
    <text evidence="9">The sequence shown here is derived from an EMBL/GenBank/DDBJ whole genome shotgun (WGS) entry which is preliminary data.</text>
</comment>
<keyword evidence="2" id="KW-1003">Cell membrane</keyword>
<comment type="similarity">
    <text evidence="6">Belongs to the ABC-4 integral membrane protein family.</text>
</comment>
<evidence type="ECO:0000256" key="1">
    <source>
        <dbReference type="ARBA" id="ARBA00004651"/>
    </source>
</evidence>
<dbReference type="Proteomes" id="UP001596189">
    <property type="component" value="Unassembled WGS sequence"/>
</dbReference>
<keyword evidence="5 7" id="KW-0472">Membrane</keyword>
<feature type="domain" description="ABC3 transporter permease C-terminal" evidence="8">
    <location>
        <begin position="301"/>
        <end position="419"/>
    </location>
</feature>
<organism evidence="9 10">
    <name type="scientific">Angustibacter luteus</name>
    <dbReference type="NCBI Taxonomy" id="658456"/>
    <lineage>
        <taxon>Bacteria</taxon>
        <taxon>Bacillati</taxon>
        <taxon>Actinomycetota</taxon>
        <taxon>Actinomycetes</taxon>
        <taxon>Kineosporiales</taxon>
        <taxon>Kineosporiaceae</taxon>
    </lineage>
</organism>
<evidence type="ECO:0000256" key="2">
    <source>
        <dbReference type="ARBA" id="ARBA00022475"/>
    </source>
</evidence>
<evidence type="ECO:0000256" key="6">
    <source>
        <dbReference type="ARBA" id="ARBA00038076"/>
    </source>
</evidence>
<evidence type="ECO:0000313" key="10">
    <source>
        <dbReference type="Proteomes" id="UP001596189"/>
    </source>
</evidence>
<evidence type="ECO:0000256" key="5">
    <source>
        <dbReference type="ARBA" id="ARBA00023136"/>
    </source>
</evidence>
<evidence type="ECO:0000256" key="3">
    <source>
        <dbReference type="ARBA" id="ARBA00022692"/>
    </source>
</evidence>
<dbReference type="EMBL" id="JBHSRD010000004">
    <property type="protein sequence ID" value="MFC6008372.1"/>
    <property type="molecule type" value="Genomic_DNA"/>
</dbReference>
<feature type="transmembrane region" description="Helical" evidence="7">
    <location>
        <begin position="976"/>
        <end position="1005"/>
    </location>
</feature>
<dbReference type="Pfam" id="PF02687">
    <property type="entry name" value="FtsX"/>
    <property type="match status" value="2"/>
</dbReference>
<keyword evidence="10" id="KW-1185">Reference proteome</keyword>
<evidence type="ECO:0000256" key="7">
    <source>
        <dbReference type="SAM" id="Phobius"/>
    </source>
</evidence>
<feature type="transmembrane region" description="Helical" evidence="7">
    <location>
        <begin position="930"/>
        <end position="955"/>
    </location>
</feature>
<feature type="transmembrane region" description="Helical" evidence="7">
    <location>
        <begin position="1032"/>
        <end position="1054"/>
    </location>
</feature>
<evidence type="ECO:0000259" key="8">
    <source>
        <dbReference type="Pfam" id="PF02687"/>
    </source>
</evidence>
<evidence type="ECO:0000313" key="9">
    <source>
        <dbReference type="EMBL" id="MFC6008372.1"/>
    </source>
</evidence>
<dbReference type="InterPro" id="IPR003838">
    <property type="entry name" value="ABC3_permease_C"/>
</dbReference>
<accession>A0ABW1JG78</accession>
<feature type="transmembrane region" description="Helical" evidence="7">
    <location>
        <begin position="530"/>
        <end position="549"/>
    </location>
</feature>
<dbReference type="RefSeq" id="WP_345714933.1">
    <property type="nucleotide sequence ID" value="NZ_BAABFP010000002.1"/>
</dbReference>